<accession>A0ABV8T704</accession>
<dbReference type="Proteomes" id="UP001595824">
    <property type="component" value="Unassembled WGS sequence"/>
</dbReference>
<keyword evidence="3" id="KW-1185">Reference proteome</keyword>
<gene>
    <name evidence="2" type="ORF">ACFPC0_02735</name>
</gene>
<proteinExistence type="predicted"/>
<name>A0ABV8T704_9ACTN</name>
<protein>
    <recommendedName>
        <fullName evidence="4">Excreted virulence factor EspC, type VII ESX diderm</fullName>
    </recommendedName>
</protein>
<feature type="region of interest" description="Disordered" evidence="1">
    <location>
        <begin position="17"/>
        <end position="43"/>
    </location>
</feature>
<evidence type="ECO:0000313" key="3">
    <source>
        <dbReference type="Proteomes" id="UP001595824"/>
    </source>
</evidence>
<comment type="caution">
    <text evidence="2">The sequence shown here is derived from an EMBL/GenBank/DDBJ whole genome shotgun (WGS) entry which is preliminary data.</text>
</comment>
<evidence type="ECO:0000313" key="2">
    <source>
        <dbReference type="EMBL" id="MFC4326770.1"/>
    </source>
</evidence>
<evidence type="ECO:0000256" key="1">
    <source>
        <dbReference type="SAM" id="MobiDB-lite"/>
    </source>
</evidence>
<organism evidence="2 3">
    <name type="scientific">Streptomyces andamanensis</name>
    <dbReference type="NCBI Taxonomy" id="1565035"/>
    <lineage>
        <taxon>Bacteria</taxon>
        <taxon>Bacillati</taxon>
        <taxon>Actinomycetota</taxon>
        <taxon>Actinomycetes</taxon>
        <taxon>Kitasatosporales</taxon>
        <taxon>Streptomycetaceae</taxon>
        <taxon>Streptomyces</taxon>
    </lineage>
</organism>
<evidence type="ECO:0008006" key="4">
    <source>
        <dbReference type="Google" id="ProtNLM"/>
    </source>
</evidence>
<dbReference type="RefSeq" id="WP_381736732.1">
    <property type="nucleotide sequence ID" value="NZ_JBHSDP010000004.1"/>
</dbReference>
<sequence>MAWNEWNQVKAAAVARQSARTELNGAPSAPGDPGTLVSDRPAWSRAGHGVGALRTDLAKGLGQLADGQEGLGPGEDAGCLTAAAQQDVYGSWEKYLRKVSGRCGKLADVLERAGRDELRTEEAIKAEIARMKAAYADTPADGRGK</sequence>
<dbReference type="EMBL" id="JBHSDP010000004">
    <property type="protein sequence ID" value="MFC4326770.1"/>
    <property type="molecule type" value="Genomic_DNA"/>
</dbReference>
<reference evidence="3" key="1">
    <citation type="journal article" date="2019" name="Int. J. Syst. Evol. Microbiol.">
        <title>The Global Catalogue of Microorganisms (GCM) 10K type strain sequencing project: providing services to taxonomists for standard genome sequencing and annotation.</title>
        <authorList>
            <consortium name="The Broad Institute Genomics Platform"/>
            <consortium name="The Broad Institute Genome Sequencing Center for Infectious Disease"/>
            <person name="Wu L."/>
            <person name="Ma J."/>
        </authorList>
    </citation>
    <scope>NUCLEOTIDE SEQUENCE [LARGE SCALE GENOMIC DNA]</scope>
    <source>
        <strain evidence="3">PCU 347</strain>
    </source>
</reference>